<keyword evidence="2" id="KW-0812">Transmembrane</keyword>
<accession>A0A6A4MLZ3</accession>
<dbReference type="EMBL" id="QEFC01000039">
    <property type="protein sequence ID" value="KAE9467299.1"/>
    <property type="molecule type" value="Genomic_DNA"/>
</dbReference>
<keyword evidence="2" id="KW-0472">Membrane</keyword>
<evidence type="ECO:0000256" key="1">
    <source>
        <dbReference type="SAM" id="MobiDB-lite"/>
    </source>
</evidence>
<proteinExistence type="predicted"/>
<comment type="caution">
    <text evidence="3">The sequence shown here is derived from an EMBL/GenBank/DDBJ whole genome shotgun (WGS) entry which is preliminary data.</text>
</comment>
<gene>
    <name evidence="3" type="ORF">C3L33_00808</name>
</gene>
<feature type="region of interest" description="Disordered" evidence="1">
    <location>
        <begin position="311"/>
        <end position="371"/>
    </location>
</feature>
<dbReference type="PANTHER" id="PTHR36794:SF1">
    <property type="entry name" value="TRANSMEMBRANE PROTEIN"/>
    <property type="match status" value="1"/>
</dbReference>
<reference evidence="3 4" key="1">
    <citation type="journal article" date="2019" name="Genome Biol. Evol.">
        <title>The Rhododendron genome and chromosomal organization provide insight into shared whole-genome duplications across the heath family (Ericaceae).</title>
        <authorList>
            <person name="Soza V.L."/>
            <person name="Lindsley D."/>
            <person name="Waalkes A."/>
            <person name="Ramage E."/>
            <person name="Patwardhan R.P."/>
            <person name="Burton J.N."/>
            <person name="Adey A."/>
            <person name="Kumar A."/>
            <person name="Qiu R."/>
            <person name="Shendure J."/>
            <person name="Hall B."/>
        </authorList>
    </citation>
    <scope>NUCLEOTIDE SEQUENCE [LARGE SCALE GENOMIC DNA]</scope>
    <source>
        <strain evidence="3">RSF 1966-606</strain>
    </source>
</reference>
<evidence type="ECO:0000313" key="3">
    <source>
        <dbReference type="EMBL" id="KAE9467299.1"/>
    </source>
</evidence>
<sequence>MSTTTDYQYTILARDHPLRDDQSLPFNDPFHVDLRVWYTPRAQPVPIMMIRKQAPLPHGQLKSHDTARPALKPLLSFLSTAGINLDDQTVNAISYCARALSSQPIRRASHGLVVPGIELLILLDPEAVWEEVNTVRPVPATDACIEALEKLVLGDGGSGSVDRCASARFTENPTIPDGADATVAVDYVAALDEVLARLRVVKATDDRPDGGDLLRHDEAALVGPHRVDTMSGTGAFFKKYSLDFLLFPGLSSTPRFRSKRSIACLPFPSTLHCFPKSSFLWFIKTSKCHSFLFLPEDPNHFEQGSAVTICSSGRPQSSSGGRDLPRGHAFLSPPIPQPSSISNQGRESEMDAPHKDDKEDQQAPNSPAVGWTGMIEQQYRRIKENAEAYPYVWGSYIVVYGGFSLWFAYRFRKLRRTEDRVRALQDRLRNLVESKESTSSVAAQKAPPPPPADKGC</sequence>
<evidence type="ECO:0000313" key="4">
    <source>
        <dbReference type="Proteomes" id="UP000428333"/>
    </source>
</evidence>
<dbReference type="Proteomes" id="UP000428333">
    <property type="component" value="Linkage Group LG01"/>
</dbReference>
<dbReference type="OrthoDB" id="1925472at2759"/>
<feature type="compositionally biased region" description="Basic and acidic residues" evidence="1">
    <location>
        <begin position="346"/>
        <end position="361"/>
    </location>
</feature>
<keyword evidence="2" id="KW-1133">Transmembrane helix</keyword>
<protein>
    <submittedName>
        <fullName evidence="3">Uncharacterized protein</fullName>
    </submittedName>
</protein>
<feature type="non-terminal residue" evidence="3">
    <location>
        <position position="1"/>
    </location>
</feature>
<organism evidence="3 4">
    <name type="scientific">Rhododendron williamsianum</name>
    <dbReference type="NCBI Taxonomy" id="262921"/>
    <lineage>
        <taxon>Eukaryota</taxon>
        <taxon>Viridiplantae</taxon>
        <taxon>Streptophyta</taxon>
        <taxon>Embryophyta</taxon>
        <taxon>Tracheophyta</taxon>
        <taxon>Spermatophyta</taxon>
        <taxon>Magnoliopsida</taxon>
        <taxon>eudicotyledons</taxon>
        <taxon>Gunneridae</taxon>
        <taxon>Pentapetalae</taxon>
        <taxon>asterids</taxon>
        <taxon>Ericales</taxon>
        <taxon>Ericaceae</taxon>
        <taxon>Ericoideae</taxon>
        <taxon>Rhodoreae</taxon>
        <taxon>Rhododendron</taxon>
    </lineage>
</organism>
<feature type="compositionally biased region" description="Pro residues" evidence="1">
    <location>
        <begin position="446"/>
        <end position="456"/>
    </location>
</feature>
<feature type="region of interest" description="Disordered" evidence="1">
    <location>
        <begin position="432"/>
        <end position="456"/>
    </location>
</feature>
<evidence type="ECO:0000256" key="2">
    <source>
        <dbReference type="SAM" id="Phobius"/>
    </source>
</evidence>
<name>A0A6A4MLZ3_9ERIC</name>
<feature type="compositionally biased region" description="Low complexity" evidence="1">
    <location>
        <begin position="311"/>
        <end position="322"/>
    </location>
</feature>
<feature type="transmembrane region" description="Helical" evidence="2">
    <location>
        <begin position="388"/>
        <end position="409"/>
    </location>
</feature>
<dbReference type="AlphaFoldDB" id="A0A6A4MLZ3"/>
<dbReference type="PANTHER" id="PTHR36794">
    <property type="entry name" value="TRANSMEMBRANE PROTEIN"/>
    <property type="match status" value="1"/>
</dbReference>
<keyword evidence="4" id="KW-1185">Reference proteome</keyword>